<dbReference type="InterPro" id="IPR003825">
    <property type="entry name" value="Colicin-V_CvpA"/>
</dbReference>
<accession>Q8D2P2</accession>
<dbReference type="GO" id="GO:0016020">
    <property type="term" value="C:membrane"/>
    <property type="evidence" value="ECO:0007669"/>
    <property type="project" value="UniProtKB-SubCell"/>
</dbReference>
<dbReference type="AlphaFoldDB" id="Q8D2P2"/>
<dbReference type="EMBL" id="BA000021">
    <property type="protein sequence ID" value="BAC24458.1"/>
    <property type="molecule type" value="Genomic_DNA"/>
</dbReference>
<feature type="transmembrane region" description="Helical" evidence="5">
    <location>
        <begin position="140"/>
        <end position="159"/>
    </location>
</feature>
<protein>
    <submittedName>
        <fullName evidence="6">CvpA protein</fullName>
    </submittedName>
</protein>
<dbReference type="PANTHER" id="PTHR36926:SF1">
    <property type="entry name" value="COLICIN V PRODUCTION PROTEIN"/>
    <property type="match status" value="1"/>
</dbReference>
<evidence type="ECO:0000256" key="4">
    <source>
        <dbReference type="ARBA" id="ARBA00023136"/>
    </source>
</evidence>
<dbReference type="HOGENOM" id="CLU_092720_2_1_6"/>
<reference evidence="6 7" key="1">
    <citation type="journal article" date="2002" name="Nat. Genet.">
        <title>Genome sequence of the endocellular obligate symbiont of tsetse flies, Wigglesworthia glossinidia.</title>
        <authorList>
            <person name="Akman L."/>
            <person name="Yamashita A."/>
            <person name="Watanabe H."/>
            <person name="Oshima K."/>
            <person name="Shiba T."/>
            <person name="Hattori M."/>
            <person name="Aksoy S."/>
        </authorList>
    </citation>
    <scope>NUCLEOTIDE SEQUENCE [LARGE SCALE GENOMIC DNA]</scope>
</reference>
<feature type="transmembrane region" description="Helical" evidence="5">
    <location>
        <begin position="99"/>
        <end position="120"/>
    </location>
</feature>
<feature type="transmembrane region" description="Helical" evidence="5">
    <location>
        <begin position="59"/>
        <end position="79"/>
    </location>
</feature>
<evidence type="ECO:0000256" key="3">
    <source>
        <dbReference type="ARBA" id="ARBA00022989"/>
    </source>
</evidence>
<feature type="transmembrane region" description="Helical" evidence="5">
    <location>
        <begin position="6"/>
        <end position="39"/>
    </location>
</feature>
<evidence type="ECO:0000256" key="2">
    <source>
        <dbReference type="ARBA" id="ARBA00022692"/>
    </source>
</evidence>
<evidence type="ECO:0000256" key="5">
    <source>
        <dbReference type="SAM" id="Phobius"/>
    </source>
</evidence>
<keyword evidence="3 5" id="KW-1133">Transmembrane helix</keyword>
<evidence type="ECO:0000313" key="7">
    <source>
        <dbReference type="Proteomes" id="UP000000562"/>
    </source>
</evidence>
<proteinExistence type="predicted"/>
<comment type="subcellular location">
    <subcellularLocation>
        <location evidence="1">Membrane</location>
        <topology evidence="1">Multi-pass membrane protein</topology>
    </subcellularLocation>
</comment>
<dbReference type="STRING" id="36870.gene:10368808"/>
<dbReference type="Pfam" id="PF02674">
    <property type="entry name" value="Colicin_V"/>
    <property type="match status" value="1"/>
</dbReference>
<dbReference type="Proteomes" id="UP000000562">
    <property type="component" value="Chromosome"/>
</dbReference>
<dbReference type="GO" id="GO:0009403">
    <property type="term" value="P:toxin biosynthetic process"/>
    <property type="evidence" value="ECO:0007669"/>
    <property type="project" value="InterPro"/>
</dbReference>
<dbReference type="PANTHER" id="PTHR36926">
    <property type="entry name" value="COLICIN V PRODUCTION PROTEIN"/>
    <property type="match status" value="1"/>
</dbReference>
<dbReference type="KEGG" id="wbr:cvpA"/>
<dbReference type="OrthoDB" id="9810601at2"/>
<keyword evidence="4 5" id="KW-0472">Membrane</keyword>
<organism evidence="6 7">
    <name type="scientific">Wigglesworthia glossinidia brevipalpis</name>
    <dbReference type="NCBI Taxonomy" id="36870"/>
    <lineage>
        <taxon>Bacteria</taxon>
        <taxon>Pseudomonadati</taxon>
        <taxon>Pseudomonadota</taxon>
        <taxon>Gammaproteobacteria</taxon>
        <taxon>Enterobacterales</taxon>
        <taxon>Erwiniaceae</taxon>
        <taxon>Wigglesworthia</taxon>
    </lineage>
</organism>
<dbReference type="InterPro" id="IPR052719">
    <property type="entry name" value="CvpA-like"/>
</dbReference>
<name>Q8D2P2_WIGBR</name>
<dbReference type="eggNOG" id="COG1286">
    <property type="taxonomic scope" value="Bacteria"/>
</dbReference>
<evidence type="ECO:0000256" key="1">
    <source>
        <dbReference type="ARBA" id="ARBA00004141"/>
    </source>
</evidence>
<keyword evidence="2 5" id="KW-0812">Transmembrane</keyword>
<keyword evidence="7" id="KW-1185">Reference proteome</keyword>
<evidence type="ECO:0000313" key="6">
    <source>
        <dbReference type="EMBL" id="BAC24458.1"/>
    </source>
</evidence>
<gene>
    <name evidence="6" type="primary">cvpA</name>
</gene>
<sequence>MIATDYFIASIIIFSALIGLIRGLISEIFSLVIWITAIFLSSKYYHFFSNFFTFFEEKYIRNIISMFFIFLLVLIVGTITNNYLNNFTNKIGLSLLNKFLGMCFGVLRGILIISILIFILKKFTNYTNSMHWINSKLIPYFDYIIIWIIKIIEKIINMYKNI</sequence>